<dbReference type="Gene3D" id="3.90.180.10">
    <property type="entry name" value="Medium-chain alcohol dehydrogenases, catalytic domain"/>
    <property type="match status" value="1"/>
</dbReference>
<accession>A0A178J4P2</accession>
<evidence type="ECO:0000259" key="2">
    <source>
        <dbReference type="Pfam" id="PF08240"/>
    </source>
</evidence>
<dbReference type="AlphaFoldDB" id="A0A178J4P2"/>
<evidence type="ECO:0000313" key="3">
    <source>
        <dbReference type="EMBL" id="MDC5743547.1"/>
    </source>
</evidence>
<dbReference type="GO" id="GO:0016491">
    <property type="term" value="F:oxidoreductase activity"/>
    <property type="evidence" value="ECO:0007669"/>
    <property type="project" value="UniProtKB-KW"/>
</dbReference>
<dbReference type="GeneID" id="78078874"/>
<reference evidence="3" key="2">
    <citation type="submission" date="2022-11" db="EMBL/GenBank/DDBJ databases">
        <title>Role of the vibriolysin VemA secreted by the emergent pathogen Vibrio europaeus in the colonization of Manila clam mucus.</title>
        <authorList>
            <person name="Martinez C."/>
            <person name="Rodriguez S."/>
            <person name="Vences A."/>
            <person name="Barja J.L."/>
            <person name="Toranzo A.E."/>
            <person name="Dubert J."/>
        </authorList>
    </citation>
    <scope>NUCLEOTIDE SEQUENCE</scope>
    <source>
        <strain evidence="3">3454</strain>
    </source>
</reference>
<gene>
    <name evidence="4" type="ORF">AZ468_24455</name>
    <name evidence="3" type="ORF">OPW20_26140</name>
</gene>
<proteinExistence type="predicted"/>
<keyword evidence="1" id="KW-0560">Oxidoreductase</keyword>
<dbReference type="EMBL" id="LUAX01000008">
    <property type="protein sequence ID" value="OAM96841.1"/>
    <property type="molecule type" value="Genomic_DNA"/>
</dbReference>
<dbReference type="InterPro" id="IPR036291">
    <property type="entry name" value="NAD(P)-bd_dom_sf"/>
</dbReference>
<evidence type="ECO:0000313" key="6">
    <source>
        <dbReference type="Proteomes" id="UP001150001"/>
    </source>
</evidence>
<name>A0A178J4P2_9VIBR</name>
<dbReference type="RefSeq" id="WP_069669836.1">
    <property type="nucleotide sequence ID" value="NZ_JAPFIM010000025.1"/>
</dbReference>
<evidence type="ECO:0000313" key="5">
    <source>
        <dbReference type="Proteomes" id="UP000094761"/>
    </source>
</evidence>
<dbReference type="Gene3D" id="3.40.50.720">
    <property type="entry name" value="NAD(P)-binding Rossmann-like Domain"/>
    <property type="match status" value="1"/>
</dbReference>
<dbReference type="Proteomes" id="UP001150001">
    <property type="component" value="Unassembled WGS sequence"/>
</dbReference>
<protein>
    <submittedName>
        <fullName evidence="3">Alcohol dehydrogenase catalytic domain-containing protein</fullName>
    </submittedName>
</protein>
<keyword evidence="6" id="KW-1185">Reference proteome</keyword>
<dbReference type="EMBL" id="JAPFIT010000033">
    <property type="protein sequence ID" value="MDC5743547.1"/>
    <property type="molecule type" value="Genomic_DNA"/>
</dbReference>
<dbReference type="PANTHER" id="PTHR43401">
    <property type="entry name" value="L-THREONINE 3-DEHYDROGENASE"/>
    <property type="match status" value="1"/>
</dbReference>
<evidence type="ECO:0000313" key="4">
    <source>
        <dbReference type="EMBL" id="OAM96841.1"/>
    </source>
</evidence>
<dbReference type="PANTHER" id="PTHR43401:SF2">
    <property type="entry name" value="L-THREONINE 3-DEHYDROGENASE"/>
    <property type="match status" value="1"/>
</dbReference>
<dbReference type="Pfam" id="PF08240">
    <property type="entry name" value="ADH_N"/>
    <property type="match status" value="1"/>
</dbReference>
<dbReference type="SUPFAM" id="SSF50129">
    <property type="entry name" value="GroES-like"/>
    <property type="match status" value="1"/>
</dbReference>
<dbReference type="Proteomes" id="UP000094761">
    <property type="component" value="Unassembled WGS sequence"/>
</dbReference>
<comment type="caution">
    <text evidence="4">The sequence shown here is derived from an EMBL/GenBank/DDBJ whole genome shotgun (WGS) entry which is preliminary data.</text>
</comment>
<dbReference type="OrthoDB" id="9773078at2"/>
<dbReference type="InterPro" id="IPR013154">
    <property type="entry name" value="ADH-like_N"/>
</dbReference>
<organism evidence="4 5">
    <name type="scientific">Vibrio europaeus</name>
    <dbReference type="NCBI Taxonomy" id="300876"/>
    <lineage>
        <taxon>Bacteria</taxon>
        <taxon>Pseudomonadati</taxon>
        <taxon>Pseudomonadota</taxon>
        <taxon>Gammaproteobacteria</taxon>
        <taxon>Vibrionales</taxon>
        <taxon>Vibrionaceae</taxon>
        <taxon>Vibrio</taxon>
        <taxon>Vibrio oreintalis group</taxon>
    </lineage>
</organism>
<feature type="domain" description="Alcohol dehydrogenase-like N-terminal" evidence="2">
    <location>
        <begin position="24"/>
        <end position="135"/>
    </location>
</feature>
<dbReference type="InterPro" id="IPR011032">
    <property type="entry name" value="GroES-like_sf"/>
</dbReference>
<reference evidence="4 5" key="1">
    <citation type="submission" date="2016-03" db="EMBL/GenBank/DDBJ databases">
        <title>Draft genome sequence of the Vibrio tubiashii subs. europaeus.</title>
        <authorList>
            <person name="Spinard E."/>
            <person name="Dubert J."/>
            <person name="Nelson D.R."/>
            <person name="Barja J.L."/>
        </authorList>
    </citation>
    <scope>NUCLEOTIDE SEQUENCE [LARGE SCALE GENOMIC DNA]</scope>
    <source>
        <strain evidence="5">PP-638</strain>
        <strain evidence="4">PP2-638</strain>
        <plasmid evidence="4">p251_like</plasmid>
    </source>
</reference>
<evidence type="ECO:0000256" key="1">
    <source>
        <dbReference type="ARBA" id="ARBA00023002"/>
    </source>
</evidence>
<dbReference type="InterPro" id="IPR050129">
    <property type="entry name" value="Zn_alcohol_dh"/>
</dbReference>
<sequence length="340" mass="37294">MHVLRYHKQAGVQLGNLSLRPLQPKSVRIKLIASGVCATDMKIIDNQYYNKKVLKDDVVLGHEGCGIVEKVSTGSSHLKVGDHVVFETVRPCGTCQSCRSSLTNFCENWKHIGINQDGTYAAYIDIEQQQVHKIPGDIPWRASVLTEPLAIALHSLRDLREVHCSNMAIVGPGIIGLLHLIVFKQHYDVDIDVFGLDRDAERLSSAIDKGAHAVSTKEMTRENSSIKYDLVIDTSGTALGFKKALSLTSVGGTCRTLSLSTEEALSASDLVKSGVTMNSGRGITKMDMENAVLFLKHNHALLDGLCTHCYPLIDYLTAFNNVRSGVGIKSVFQHQMLHSN</sequence>
<geneLocation type="plasmid" evidence="4">
    <name>p251_like</name>
</geneLocation>
<dbReference type="SUPFAM" id="SSF51735">
    <property type="entry name" value="NAD(P)-binding Rossmann-fold domains"/>
    <property type="match status" value="1"/>
</dbReference>
<keyword evidence="4" id="KW-0614">Plasmid</keyword>